<evidence type="ECO:0000313" key="11">
    <source>
        <dbReference type="Proteomes" id="UP000189545"/>
    </source>
</evidence>
<dbReference type="InterPro" id="IPR025944">
    <property type="entry name" value="Sigma_54_int_dom_CS"/>
</dbReference>
<dbReference type="Pfam" id="PF02954">
    <property type="entry name" value="HTH_8"/>
    <property type="match status" value="1"/>
</dbReference>
<dbReference type="PROSITE" id="PS00676">
    <property type="entry name" value="SIGMA54_INTERACT_2"/>
    <property type="match status" value="1"/>
</dbReference>
<keyword evidence="11" id="KW-1185">Reference proteome</keyword>
<dbReference type="Pfam" id="PF25601">
    <property type="entry name" value="AAA_lid_14"/>
    <property type="match status" value="1"/>
</dbReference>
<protein>
    <submittedName>
        <fullName evidence="10">Two component, sigma54 specific, transcriptional regulator, Fis family</fullName>
    </submittedName>
</protein>
<dbReference type="InterPro" id="IPR001789">
    <property type="entry name" value="Sig_transdc_resp-reg_receiver"/>
</dbReference>
<dbReference type="GO" id="GO:0006355">
    <property type="term" value="P:regulation of DNA-templated transcription"/>
    <property type="evidence" value="ECO:0007669"/>
    <property type="project" value="InterPro"/>
</dbReference>
<keyword evidence="5" id="KW-0804">Transcription</keyword>
<evidence type="ECO:0000259" key="8">
    <source>
        <dbReference type="PROSITE" id="PS50045"/>
    </source>
</evidence>
<dbReference type="GO" id="GO:0000160">
    <property type="term" value="P:phosphorelay signal transduction system"/>
    <property type="evidence" value="ECO:0007669"/>
    <property type="project" value="InterPro"/>
</dbReference>
<dbReference type="PROSITE" id="PS50045">
    <property type="entry name" value="SIGMA54_INTERACT_4"/>
    <property type="match status" value="1"/>
</dbReference>
<dbReference type="AlphaFoldDB" id="A0A1S6HWP9"/>
<dbReference type="CDD" id="cd00009">
    <property type="entry name" value="AAA"/>
    <property type="match status" value="1"/>
</dbReference>
<dbReference type="PANTHER" id="PTHR32071">
    <property type="entry name" value="TRANSCRIPTIONAL REGULATORY PROTEIN"/>
    <property type="match status" value="1"/>
</dbReference>
<dbReference type="PROSITE" id="PS50110">
    <property type="entry name" value="RESPONSE_REGULATORY"/>
    <property type="match status" value="1"/>
</dbReference>
<dbReference type="SUPFAM" id="SSF52172">
    <property type="entry name" value="CheY-like"/>
    <property type="match status" value="1"/>
</dbReference>
<dbReference type="InterPro" id="IPR025943">
    <property type="entry name" value="Sigma_54_int_dom_ATP-bd_2"/>
</dbReference>
<keyword evidence="2" id="KW-0067">ATP-binding</keyword>
<dbReference type="PROSITE" id="PS00688">
    <property type="entry name" value="SIGMA54_INTERACT_3"/>
    <property type="match status" value="1"/>
</dbReference>
<dbReference type="PRINTS" id="PR01590">
    <property type="entry name" value="HTHFIS"/>
</dbReference>
<evidence type="ECO:0000259" key="9">
    <source>
        <dbReference type="PROSITE" id="PS50110"/>
    </source>
</evidence>
<dbReference type="SMART" id="SM00382">
    <property type="entry name" value="AAA"/>
    <property type="match status" value="1"/>
</dbReference>
<dbReference type="SUPFAM" id="SSF46689">
    <property type="entry name" value="Homeodomain-like"/>
    <property type="match status" value="1"/>
</dbReference>
<dbReference type="InterPro" id="IPR003593">
    <property type="entry name" value="AAA+_ATPase"/>
</dbReference>
<dbReference type="SUPFAM" id="SSF52540">
    <property type="entry name" value="P-loop containing nucleoside triphosphate hydrolases"/>
    <property type="match status" value="1"/>
</dbReference>
<dbReference type="Gene3D" id="1.10.8.60">
    <property type="match status" value="1"/>
</dbReference>
<feature type="modified residue" description="4-aspartylphosphate" evidence="6">
    <location>
        <position position="52"/>
    </location>
</feature>
<evidence type="ECO:0000256" key="2">
    <source>
        <dbReference type="ARBA" id="ARBA00022840"/>
    </source>
</evidence>
<sequence>MDTILIVDDNQAVCDALALMLELHGYQTHTCLSPEVALKLVKIHDIALVIQDMNFTQDTTSGEEGKSLFYDLRLLQPQLPIVLITAWTQLDIAVELVKEGAADYMGKPWDDAKLLNSVTNLISLHTLSRENSQLQRVDSQRMVAIKDADLCGIVFASGSMQRSVDLALQIARSDVSVLITGPNGAGKDKLADIIHANSPLKNKPFIKVNIGALPMDLLEAELFGAEAGAFTGANKTRIGRFEAADGGTLFLDEIGNLSLSGQIKLLRVLQTGEFERLGSHQTRKVNVRVLSATNAELALDIQEGRFREDLFYRLNVIELELSPLNQRQDDILPLVSHFIGSDFSLNKQTQKALLAHGWPGNVRELENACKRAVILAPSKILSALDFGLSAELLPSEPTELKSALVSVCEPELESGSKSKSKFKPESELKPKPEPETGPLADTSELPDSANVTANSGASISVIDKASIQAELDRHKGVIARVAKSLGLSRQALYRRMEKFGINK</sequence>
<gene>
    <name evidence="10" type="ORF">Sps_04771</name>
</gene>
<dbReference type="Proteomes" id="UP000189545">
    <property type="component" value="Chromosome"/>
</dbReference>
<dbReference type="InterPro" id="IPR011006">
    <property type="entry name" value="CheY-like_superfamily"/>
</dbReference>
<dbReference type="Gene3D" id="1.10.10.60">
    <property type="entry name" value="Homeodomain-like"/>
    <property type="match status" value="1"/>
</dbReference>
<keyword evidence="1" id="KW-0547">Nucleotide-binding</keyword>
<feature type="domain" description="Response regulatory" evidence="9">
    <location>
        <begin position="3"/>
        <end position="122"/>
    </location>
</feature>
<evidence type="ECO:0000256" key="3">
    <source>
        <dbReference type="ARBA" id="ARBA00023015"/>
    </source>
</evidence>
<dbReference type="InterPro" id="IPR027417">
    <property type="entry name" value="P-loop_NTPase"/>
</dbReference>
<dbReference type="InterPro" id="IPR058031">
    <property type="entry name" value="AAA_lid_NorR"/>
</dbReference>
<evidence type="ECO:0000256" key="6">
    <source>
        <dbReference type="PROSITE-ProRule" id="PRU00169"/>
    </source>
</evidence>
<dbReference type="InterPro" id="IPR002197">
    <property type="entry name" value="HTH_Fis"/>
</dbReference>
<proteinExistence type="predicted"/>
<reference evidence="10 11" key="1">
    <citation type="submission" date="2016-03" db="EMBL/GenBank/DDBJ databases">
        <title>Complete genome sequence of Shewanella psychrophila WP2, a deep sea bacterium isolated from west Pacific sediment.</title>
        <authorList>
            <person name="Xu G."/>
            <person name="Jian H."/>
        </authorList>
    </citation>
    <scope>NUCLEOTIDE SEQUENCE [LARGE SCALE GENOMIC DNA]</scope>
    <source>
        <strain evidence="10 11">WP2</strain>
    </source>
</reference>
<dbReference type="EMBL" id="CP014782">
    <property type="protein sequence ID" value="AQS39854.1"/>
    <property type="molecule type" value="Genomic_DNA"/>
</dbReference>
<keyword evidence="3" id="KW-0805">Transcription regulation</keyword>
<dbReference type="RefSeq" id="WP_077754719.1">
    <property type="nucleotide sequence ID" value="NZ_CP014782.1"/>
</dbReference>
<dbReference type="STRING" id="225848.Sps_04771"/>
<dbReference type="OrthoDB" id="9804019at2"/>
<dbReference type="Gene3D" id="3.40.50.300">
    <property type="entry name" value="P-loop containing nucleotide triphosphate hydrolases"/>
    <property type="match status" value="1"/>
</dbReference>
<dbReference type="KEGG" id="spsw:Sps_04771"/>
<dbReference type="FunFam" id="3.40.50.300:FF:000006">
    <property type="entry name" value="DNA-binding transcriptional regulator NtrC"/>
    <property type="match status" value="1"/>
</dbReference>
<dbReference type="GO" id="GO:0043565">
    <property type="term" value="F:sequence-specific DNA binding"/>
    <property type="evidence" value="ECO:0007669"/>
    <property type="project" value="InterPro"/>
</dbReference>
<feature type="region of interest" description="Disordered" evidence="7">
    <location>
        <begin position="414"/>
        <end position="450"/>
    </location>
</feature>
<dbReference type="Pfam" id="PF00072">
    <property type="entry name" value="Response_reg"/>
    <property type="match status" value="1"/>
</dbReference>
<dbReference type="InterPro" id="IPR002078">
    <property type="entry name" value="Sigma_54_int"/>
</dbReference>
<dbReference type="PANTHER" id="PTHR32071:SF86">
    <property type="entry name" value="TWO COMPONENT SIGNAL TRANSDUCTION SYSTEM SIGMA54-DEPENDENT RESPONSE REGULATOR FIS FAMILY"/>
    <property type="match status" value="1"/>
</dbReference>
<dbReference type="GO" id="GO:0005524">
    <property type="term" value="F:ATP binding"/>
    <property type="evidence" value="ECO:0007669"/>
    <property type="project" value="UniProtKB-KW"/>
</dbReference>
<keyword evidence="4" id="KW-0238">DNA-binding</keyword>
<dbReference type="InterPro" id="IPR009057">
    <property type="entry name" value="Homeodomain-like_sf"/>
</dbReference>
<organism evidence="10 11">
    <name type="scientific">Shewanella psychrophila</name>
    <dbReference type="NCBI Taxonomy" id="225848"/>
    <lineage>
        <taxon>Bacteria</taxon>
        <taxon>Pseudomonadati</taxon>
        <taxon>Pseudomonadota</taxon>
        <taxon>Gammaproteobacteria</taxon>
        <taxon>Alteromonadales</taxon>
        <taxon>Shewanellaceae</taxon>
        <taxon>Shewanella</taxon>
    </lineage>
</organism>
<feature type="domain" description="Sigma-54 factor interaction" evidence="8">
    <location>
        <begin position="153"/>
        <end position="374"/>
    </location>
</feature>
<feature type="compositionally biased region" description="Basic and acidic residues" evidence="7">
    <location>
        <begin position="422"/>
        <end position="434"/>
    </location>
</feature>
<dbReference type="Pfam" id="PF00158">
    <property type="entry name" value="Sigma54_activat"/>
    <property type="match status" value="1"/>
</dbReference>
<evidence type="ECO:0000256" key="7">
    <source>
        <dbReference type="SAM" id="MobiDB-lite"/>
    </source>
</evidence>
<dbReference type="SMART" id="SM00448">
    <property type="entry name" value="REC"/>
    <property type="match status" value="1"/>
</dbReference>
<evidence type="ECO:0000256" key="5">
    <source>
        <dbReference type="ARBA" id="ARBA00023163"/>
    </source>
</evidence>
<evidence type="ECO:0000313" key="10">
    <source>
        <dbReference type="EMBL" id="AQS39854.1"/>
    </source>
</evidence>
<evidence type="ECO:0000256" key="4">
    <source>
        <dbReference type="ARBA" id="ARBA00023125"/>
    </source>
</evidence>
<keyword evidence="6" id="KW-0597">Phosphoprotein</keyword>
<evidence type="ECO:0000256" key="1">
    <source>
        <dbReference type="ARBA" id="ARBA00022741"/>
    </source>
</evidence>
<accession>A0A1S6HWP9</accession>
<dbReference type="Gene3D" id="3.40.50.2300">
    <property type="match status" value="1"/>
</dbReference>
<name>A0A1S6HWP9_9GAMM</name>